<dbReference type="PANTHER" id="PTHR12790:SF0">
    <property type="entry name" value="RNA POLYMERASE I-SPECIFIC TRANSCRIPTION INITIATION FACTOR RRN3-RELATED"/>
    <property type="match status" value="1"/>
</dbReference>
<dbReference type="GO" id="GO:0006361">
    <property type="term" value="P:transcription initiation at RNA polymerase I promoter"/>
    <property type="evidence" value="ECO:0007669"/>
    <property type="project" value="InterPro"/>
</dbReference>
<evidence type="ECO:0008006" key="5">
    <source>
        <dbReference type="Google" id="ProtNLM"/>
    </source>
</evidence>
<evidence type="ECO:0000313" key="3">
    <source>
        <dbReference type="EMBL" id="KAF9938919.1"/>
    </source>
</evidence>
<comment type="caution">
    <text evidence="3">The sequence shown here is derived from an EMBL/GenBank/DDBJ whole genome shotgun (WGS) entry which is preliminary data.</text>
</comment>
<dbReference type="PANTHER" id="PTHR12790">
    <property type="entry name" value="TRANSCRIPTION INITIATION FACTOR IA RRN3"/>
    <property type="match status" value="1"/>
</dbReference>
<sequence>MPVSHSPSEATAVAASKVTFTSDLTASTLASDSITSPGHRKRSSRSDIIDSTNFPMKRSAPTPAATVIPTEQAAVDLERQRQGQIMMTSYISSAIREKKQGNPIPFKQLITQLTVTEPAPLTPAKMLQWIQAMSQCISLLDKSCSTLIDAMLQINWIVQDDAFVRYYMSFLGNVVSAHGFYVVPVQSMLVKKLTSRYKSPLTENVLLISRERQFDRAHQVLMYVLDLIPTGPTSLFPLLAGEFPHKRESISTHITFVKNILRILDYAPVLRAQILSVVIDRIIQIDVEIQVELEEIENSDTEVVYDVDVANEDDKDEDDDDSDGEDGEDDSDSDSEAAEVTVLNIKEMTQKLDGILFLVFSYLERYVNSCRDLPASNGHPPLPIQELFLELLSIFMKTILQTFKSRHTQFLLFYYISLSHQFSDYFLGALGQQILDKAQPEVARVAAAAYMSSFVARAKYLDVRQIGMVVDMLGGFALETAQQVDTGSLVVPDGERYPVFYATVQALLYIFCFRWKVLVIGGGGGKLQSNKVDFDSAGMIVGSMDGNPGSNSGVSTIRQWHAGLASLQPVVSSRLNPLKICSSNVVKQFARLSNNLDFMYVYPILEQNKTLFMHGRSPSYTMGNGMGTRSDDHYNNNGATLPHELETFFPFDPFRLRQSGPFMRGIYQEWEDDGEDDDEDDEDEEEDYDEYGEEEGEEDQDEGREGRRQQSTSKDDHDEDEDDDEDDGEGELEVNSSIIGMSISPSPAHFLVQGLTKRIVQ</sequence>
<gene>
    <name evidence="3" type="ORF">BGZ65_011942</name>
</gene>
<dbReference type="InterPro" id="IPR007991">
    <property type="entry name" value="RNA_pol_I_trans_ini_fac_RRN3"/>
</dbReference>
<reference evidence="3" key="1">
    <citation type="journal article" date="2020" name="Fungal Divers.">
        <title>Resolving the Mortierellaceae phylogeny through synthesis of multi-gene phylogenetics and phylogenomics.</title>
        <authorList>
            <person name="Vandepol N."/>
            <person name="Liber J."/>
            <person name="Desiro A."/>
            <person name="Na H."/>
            <person name="Kennedy M."/>
            <person name="Barry K."/>
            <person name="Grigoriev I.V."/>
            <person name="Miller A.N."/>
            <person name="O'Donnell K."/>
            <person name="Stajich J.E."/>
            <person name="Bonito G."/>
        </authorList>
    </citation>
    <scope>NUCLEOTIDE SEQUENCE</scope>
    <source>
        <strain evidence="3">MES-2147</strain>
    </source>
</reference>
<organism evidence="3 4">
    <name type="scientific">Modicella reniformis</name>
    <dbReference type="NCBI Taxonomy" id="1440133"/>
    <lineage>
        <taxon>Eukaryota</taxon>
        <taxon>Fungi</taxon>
        <taxon>Fungi incertae sedis</taxon>
        <taxon>Mucoromycota</taxon>
        <taxon>Mortierellomycotina</taxon>
        <taxon>Mortierellomycetes</taxon>
        <taxon>Mortierellales</taxon>
        <taxon>Mortierellaceae</taxon>
        <taxon>Modicella</taxon>
    </lineage>
</organism>
<evidence type="ECO:0000313" key="4">
    <source>
        <dbReference type="Proteomes" id="UP000749646"/>
    </source>
</evidence>
<dbReference type="Proteomes" id="UP000749646">
    <property type="component" value="Unassembled WGS sequence"/>
</dbReference>
<feature type="compositionally biased region" description="Basic and acidic residues" evidence="2">
    <location>
        <begin position="703"/>
        <end position="716"/>
    </location>
</feature>
<feature type="region of interest" description="Disordered" evidence="2">
    <location>
        <begin position="307"/>
        <end position="336"/>
    </location>
</feature>
<evidence type="ECO:0000256" key="1">
    <source>
        <dbReference type="ARBA" id="ARBA00010098"/>
    </source>
</evidence>
<dbReference type="GO" id="GO:0001181">
    <property type="term" value="F:RNA polymerase I general transcription initiation factor activity"/>
    <property type="evidence" value="ECO:0007669"/>
    <property type="project" value="InterPro"/>
</dbReference>
<protein>
    <recommendedName>
        <fullName evidence="5">RNA polymerase I-specific transcription initiation factor RRN3</fullName>
    </recommendedName>
</protein>
<feature type="region of interest" description="Disordered" evidence="2">
    <location>
        <begin position="671"/>
        <end position="761"/>
    </location>
</feature>
<accession>A0A9P6IMW5</accession>
<dbReference type="AlphaFoldDB" id="A0A9P6IMW5"/>
<feature type="region of interest" description="Disordered" evidence="2">
    <location>
        <begin position="31"/>
        <end position="63"/>
    </location>
</feature>
<dbReference type="Pfam" id="PF05327">
    <property type="entry name" value="RRN3"/>
    <property type="match status" value="1"/>
</dbReference>
<dbReference type="OrthoDB" id="26970at2759"/>
<evidence type="ECO:0000256" key="2">
    <source>
        <dbReference type="SAM" id="MobiDB-lite"/>
    </source>
</evidence>
<feature type="compositionally biased region" description="Acidic residues" evidence="2">
    <location>
        <begin position="717"/>
        <end position="732"/>
    </location>
</feature>
<feature type="compositionally biased region" description="Acidic residues" evidence="2">
    <location>
        <begin position="671"/>
        <end position="702"/>
    </location>
</feature>
<proteinExistence type="inferred from homology"/>
<keyword evidence="4" id="KW-1185">Reference proteome</keyword>
<dbReference type="GO" id="GO:0005634">
    <property type="term" value="C:nucleus"/>
    <property type="evidence" value="ECO:0007669"/>
    <property type="project" value="TreeGrafter"/>
</dbReference>
<dbReference type="EMBL" id="JAAAHW010009569">
    <property type="protein sequence ID" value="KAF9938919.1"/>
    <property type="molecule type" value="Genomic_DNA"/>
</dbReference>
<comment type="similarity">
    <text evidence="1">Belongs to the RRN3 family.</text>
</comment>
<dbReference type="GO" id="GO:0001042">
    <property type="term" value="F:RNA polymerase I core binding"/>
    <property type="evidence" value="ECO:0007669"/>
    <property type="project" value="TreeGrafter"/>
</dbReference>
<feature type="compositionally biased region" description="Low complexity" evidence="2">
    <location>
        <begin position="736"/>
        <end position="747"/>
    </location>
</feature>
<name>A0A9P6IMW5_9FUNG</name>